<protein>
    <submittedName>
        <fullName evidence="2">Uncharacterized protein</fullName>
    </submittedName>
</protein>
<evidence type="ECO:0000313" key="2">
    <source>
        <dbReference type="EMBL" id="PZW00564.1"/>
    </source>
</evidence>
<evidence type="ECO:0000313" key="3">
    <source>
        <dbReference type="Proteomes" id="UP000249646"/>
    </source>
</evidence>
<reference evidence="2 3" key="1">
    <citation type="submission" date="2018-06" db="EMBL/GenBank/DDBJ databases">
        <title>Genomic Encyclopedia of Archaeal and Bacterial Type Strains, Phase II (KMG-II): from individual species to whole genera.</title>
        <authorList>
            <person name="Goeker M."/>
        </authorList>
    </citation>
    <scope>NUCLEOTIDE SEQUENCE [LARGE SCALE GENOMIC DNA]</scope>
    <source>
        <strain evidence="2 3">ATCC 51348</strain>
    </source>
</reference>
<organism evidence="2 3">
    <name type="scientific">Metamycoplasma auris</name>
    <dbReference type="NCBI Taxonomy" id="51363"/>
    <lineage>
        <taxon>Bacteria</taxon>
        <taxon>Bacillati</taxon>
        <taxon>Mycoplasmatota</taxon>
        <taxon>Mycoplasmoidales</taxon>
        <taxon>Metamycoplasmataceae</taxon>
        <taxon>Metamycoplasma</taxon>
    </lineage>
</organism>
<dbReference type="AlphaFoldDB" id="A0A2W7G3N0"/>
<gene>
    <name evidence="2" type="ORF">BCF89_10323</name>
</gene>
<dbReference type="RefSeq" id="WP_111518364.1">
    <property type="nucleotide sequence ID" value="NZ_QKUB01000003.1"/>
</dbReference>
<comment type="caution">
    <text evidence="2">The sequence shown here is derived from an EMBL/GenBank/DDBJ whole genome shotgun (WGS) entry which is preliminary data.</text>
</comment>
<accession>A0A2W7G3N0</accession>
<keyword evidence="1" id="KW-1133">Transmembrane helix</keyword>
<dbReference type="OrthoDB" id="394965at2"/>
<keyword evidence="3" id="KW-1185">Reference proteome</keyword>
<proteinExistence type="predicted"/>
<evidence type="ECO:0000256" key="1">
    <source>
        <dbReference type="SAM" id="Phobius"/>
    </source>
</evidence>
<keyword evidence="1" id="KW-0472">Membrane</keyword>
<name>A0A2W7G3N0_9BACT</name>
<feature type="transmembrane region" description="Helical" evidence="1">
    <location>
        <begin position="6"/>
        <end position="29"/>
    </location>
</feature>
<keyword evidence="1" id="KW-0812">Transmembrane</keyword>
<dbReference type="EMBL" id="QKUB01000003">
    <property type="protein sequence ID" value="PZW00564.1"/>
    <property type="molecule type" value="Genomic_DNA"/>
</dbReference>
<sequence>MSLNNALIIFILILLSSVCVVTFLLIYLINKRKWDINNTNGQIFLEVNIAKERIKYRSDIQNLYTQPFFLKKLSLWNKRWKKLESFLSLLDEKASYAFEHAIETRKNIRIDFNKQKNKLSLSITKVNIELNFIDENKLLVSLSWKEITNIERTIIEGLNTNINYLLNPEDEYVACVLMLNIKNINSFDGLIKIFRDLFIQHKIMGVQTILDWNKLFLLFPKNKFSLKSSNKIIKIIKNYYSYWYKNFFKSFYAFNSSLIVNKEDPSLAIYNYELIFDYLKLDLNLDSYWLSNNLIDSNEFIAFKNKYDLIKSNLKLNDFDKKQIYLNDLEDSIQRFDILQIDKEFKKEFKFLDKENKEIWTIFDLYKNSFWHFYKNIGSESIENKIINIQDYIFNTIDNTTINELNSKSQNFLQLIKINSKKTLGRTKKKVEQIRKINNAFKAKIKLTEINESIIFNIDDWIDMIWIDEEIVKKNDQPSIIIHLNFLLRKAEKLNISIVFEKINYKNFKKAITLNNLKIFYAKNKIDKKFGVKNKER</sequence>
<dbReference type="Proteomes" id="UP000249646">
    <property type="component" value="Unassembled WGS sequence"/>
</dbReference>
<dbReference type="NCBIfam" id="NF045955">
    <property type="entry name" value="MHO_4530_fam"/>
    <property type="match status" value="1"/>
</dbReference>